<comment type="caution">
    <text evidence="2">The sequence shown here is derived from an EMBL/GenBank/DDBJ whole genome shotgun (WGS) entry which is preliminary data.</text>
</comment>
<gene>
    <name evidence="2" type="ORF">M9458_005713</name>
</gene>
<dbReference type="Proteomes" id="UP001529510">
    <property type="component" value="Unassembled WGS sequence"/>
</dbReference>
<evidence type="ECO:0000256" key="1">
    <source>
        <dbReference type="SAM" id="MobiDB-lite"/>
    </source>
</evidence>
<proteinExistence type="predicted"/>
<protein>
    <submittedName>
        <fullName evidence="2">Uncharacterized protein</fullName>
    </submittedName>
</protein>
<organism evidence="2 3">
    <name type="scientific">Cirrhinus mrigala</name>
    <name type="common">Mrigala</name>
    <dbReference type="NCBI Taxonomy" id="683832"/>
    <lineage>
        <taxon>Eukaryota</taxon>
        <taxon>Metazoa</taxon>
        <taxon>Chordata</taxon>
        <taxon>Craniata</taxon>
        <taxon>Vertebrata</taxon>
        <taxon>Euteleostomi</taxon>
        <taxon>Actinopterygii</taxon>
        <taxon>Neopterygii</taxon>
        <taxon>Teleostei</taxon>
        <taxon>Ostariophysi</taxon>
        <taxon>Cypriniformes</taxon>
        <taxon>Cyprinidae</taxon>
        <taxon>Labeoninae</taxon>
        <taxon>Labeonini</taxon>
        <taxon>Cirrhinus</taxon>
    </lineage>
</organism>
<dbReference type="EMBL" id="JAMKFB020000003">
    <property type="protein sequence ID" value="KAL0197173.1"/>
    <property type="molecule type" value="Genomic_DNA"/>
</dbReference>
<sequence length="148" mass="15669">MWRDEQTTDTVGMTSGLGEAFIEYKVNKSVQNKQGIWCPRHAGGSVKEGQCSEGKGPGKLRSPAAARAPLFGSAVRGAAASSTLACGTSWRLNGPASWPAAVSRVRFTSGPQVQQLVTSAALVPSTLPYLTHEDTSVHAQGRDWSPEE</sequence>
<reference evidence="2 3" key="1">
    <citation type="submission" date="2024-05" db="EMBL/GenBank/DDBJ databases">
        <title>Genome sequencing and assembly of Indian major carp, Cirrhinus mrigala (Hamilton, 1822).</title>
        <authorList>
            <person name="Mohindra V."/>
            <person name="Chowdhury L.M."/>
            <person name="Lal K."/>
            <person name="Jena J.K."/>
        </authorList>
    </citation>
    <scope>NUCLEOTIDE SEQUENCE [LARGE SCALE GENOMIC DNA]</scope>
    <source>
        <strain evidence="2">CM1030</strain>
        <tissue evidence="2">Blood</tissue>
    </source>
</reference>
<accession>A0ABD0RFP1</accession>
<feature type="non-terminal residue" evidence="2">
    <location>
        <position position="148"/>
    </location>
</feature>
<feature type="region of interest" description="Disordered" evidence="1">
    <location>
        <begin position="43"/>
        <end position="62"/>
    </location>
</feature>
<keyword evidence="3" id="KW-1185">Reference proteome</keyword>
<dbReference type="AlphaFoldDB" id="A0ABD0RFP1"/>
<evidence type="ECO:0000313" key="2">
    <source>
        <dbReference type="EMBL" id="KAL0197173.1"/>
    </source>
</evidence>
<evidence type="ECO:0000313" key="3">
    <source>
        <dbReference type="Proteomes" id="UP001529510"/>
    </source>
</evidence>
<name>A0ABD0RFP1_CIRMR</name>